<keyword evidence="3" id="KW-0786">Thiamine pyrophosphate</keyword>
<protein>
    <submittedName>
        <fullName evidence="5">Pyruvate dehydrogenase</fullName>
    </submittedName>
</protein>
<dbReference type="InterPro" id="IPR001017">
    <property type="entry name" value="DH_E1"/>
</dbReference>
<comment type="cofactor">
    <cofactor evidence="1">
        <name>thiamine diphosphate</name>
        <dbReference type="ChEBI" id="CHEBI:58937"/>
    </cofactor>
</comment>
<dbReference type="GO" id="GO:0006086">
    <property type="term" value="P:pyruvate decarboxylation to acetyl-CoA"/>
    <property type="evidence" value="ECO:0007669"/>
    <property type="project" value="TreeGrafter"/>
</dbReference>
<feature type="domain" description="Dehydrogenase E1 component" evidence="4">
    <location>
        <begin position="20"/>
        <end position="316"/>
    </location>
</feature>
<dbReference type="SUPFAM" id="SSF52518">
    <property type="entry name" value="Thiamin diphosphate-binding fold (THDP-binding)"/>
    <property type="match status" value="1"/>
</dbReference>
<proteinExistence type="predicted"/>
<dbReference type="AlphaFoldDB" id="A0A2M7T7Q2"/>
<keyword evidence="2" id="KW-0560">Oxidoreductase</keyword>
<dbReference type="Proteomes" id="UP000230956">
    <property type="component" value="Unassembled WGS sequence"/>
</dbReference>
<dbReference type="PANTHER" id="PTHR11516">
    <property type="entry name" value="PYRUVATE DEHYDROGENASE E1 COMPONENT, ALPHA SUBUNIT BACTERIAL AND ORGANELLAR"/>
    <property type="match status" value="1"/>
</dbReference>
<comment type="caution">
    <text evidence="5">The sequence shown here is derived from an EMBL/GenBank/DDBJ whole genome shotgun (WGS) entry which is preliminary data.</text>
</comment>
<name>A0A2M7T7Q2_9ACTN</name>
<accession>A0A2M7T7Q2</accession>
<organism evidence="5 6">
    <name type="scientific">Candidatus Aquicultor secundus</name>
    <dbReference type="NCBI Taxonomy" id="1973895"/>
    <lineage>
        <taxon>Bacteria</taxon>
        <taxon>Bacillati</taxon>
        <taxon>Actinomycetota</taxon>
        <taxon>Candidatus Aquicultoria</taxon>
        <taxon>Candidatus Aquicultorales</taxon>
        <taxon>Candidatus Aquicultoraceae</taxon>
        <taxon>Candidatus Aquicultor</taxon>
    </lineage>
</organism>
<dbReference type="GO" id="GO:0000287">
    <property type="term" value="F:magnesium ion binding"/>
    <property type="evidence" value="ECO:0007669"/>
    <property type="project" value="UniProtKB-ARBA"/>
</dbReference>
<evidence type="ECO:0000256" key="2">
    <source>
        <dbReference type="ARBA" id="ARBA00023002"/>
    </source>
</evidence>
<evidence type="ECO:0000256" key="1">
    <source>
        <dbReference type="ARBA" id="ARBA00001964"/>
    </source>
</evidence>
<dbReference type="Gene3D" id="3.40.50.970">
    <property type="match status" value="1"/>
</dbReference>
<dbReference type="EMBL" id="PFNG01000146">
    <property type="protein sequence ID" value="PIZ38500.1"/>
    <property type="molecule type" value="Genomic_DNA"/>
</dbReference>
<dbReference type="Pfam" id="PF00676">
    <property type="entry name" value="E1_dh"/>
    <property type="match status" value="1"/>
</dbReference>
<dbReference type="InterPro" id="IPR029061">
    <property type="entry name" value="THDP-binding"/>
</dbReference>
<dbReference type="RefSeq" id="WP_286678153.1">
    <property type="nucleotide sequence ID" value="NZ_MNXI01000064.1"/>
</dbReference>
<evidence type="ECO:0000313" key="5">
    <source>
        <dbReference type="EMBL" id="PIZ38500.1"/>
    </source>
</evidence>
<sequence length="325" mass="35928">MQVKPLELGTKELMDIYYLMRLGRAIEDRLNLLYKGGKLPGAIYLGTGQEAIEIGASYALEEGDVLAPTHRDMMSQLPRGITPREVFLQHYARANSLTHGKGEDNYQGDLRRGTFATVSMLPNFYPVAAGAALAFKLRKEPRVAMAYCGEGATSVGDWHEALNVASVHNLPVVFVVINNGYAYSTPVYKEMKVANVADRAVAYAMPGVIVDGNDVVECYREAKKAVERARDGGGPTLIEAKTMRMRGHAGHDSATYVAKDIIDLWTKRDPIVRFEAYLNEKGFLNEDSKKEVIDRINAMVEDAVTFAEASPYPEPKEAIEDVYAE</sequence>
<evidence type="ECO:0000259" key="4">
    <source>
        <dbReference type="Pfam" id="PF00676"/>
    </source>
</evidence>
<dbReference type="GO" id="GO:0004739">
    <property type="term" value="F:pyruvate dehydrogenase (acetyl-transferring) activity"/>
    <property type="evidence" value="ECO:0007669"/>
    <property type="project" value="TreeGrafter"/>
</dbReference>
<keyword evidence="5" id="KW-0670">Pyruvate</keyword>
<dbReference type="PANTHER" id="PTHR11516:SF41">
    <property type="entry name" value="3-METHYL-2-OXOBUTANOATE DEHYDROGENASE SUBUNIT ALPHA"/>
    <property type="match status" value="1"/>
</dbReference>
<evidence type="ECO:0000313" key="6">
    <source>
        <dbReference type="Proteomes" id="UP000230956"/>
    </source>
</evidence>
<gene>
    <name evidence="5" type="ORF">COY37_06120</name>
</gene>
<reference evidence="6" key="1">
    <citation type="submission" date="2017-09" db="EMBL/GenBank/DDBJ databases">
        <title>Depth-based differentiation of microbial function through sediment-hosted aquifers and enrichment of novel symbionts in the deep terrestrial subsurface.</title>
        <authorList>
            <person name="Probst A.J."/>
            <person name="Ladd B."/>
            <person name="Jarett J.K."/>
            <person name="Geller-Mcgrath D.E."/>
            <person name="Sieber C.M.K."/>
            <person name="Emerson J.B."/>
            <person name="Anantharaman K."/>
            <person name="Thomas B.C."/>
            <person name="Malmstrom R."/>
            <person name="Stieglmeier M."/>
            <person name="Klingl A."/>
            <person name="Woyke T."/>
            <person name="Ryan C.M."/>
            <person name="Banfield J.F."/>
        </authorList>
    </citation>
    <scope>NUCLEOTIDE SEQUENCE [LARGE SCALE GENOMIC DNA]</scope>
</reference>
<dbReference type="InterPro" id="IPR050642">
    <property type="entry name" value="PDH_E1_Alpha_Subunit"/>
</dbReference>
<dbReference type="CDD" id="cd02000">
    <property type="entry name" value="TPP_E1_PDC_ADC_BCADC"/>
    <property type="match status" value="1"/>
</dbReference>
<evidence type="ECO:0000256" key="3">
    <source>
        <dbReference type="ARBA" id="ARBA00023052"/>
    </source>
</evidence>